<evidence type="ECO:0000313" key="1">
    <source>
        <dbReference type="EMBL" id="ARV76659.1"/>
    </source>
</evidence>
<protein>
    <submittedName>
        <fullName evidence="1">Uncharacterized protein</fullName>
    </submittedName>
</protein>
<proteinExistence type="predicted"/>
<accession>A0A1Y0SYS2</accession>
<organism evidence="1 2">
    <name type="scientific">Pseudomonas phage Phabio</name>
    <dbReference type="NCBI Taxonomy" id="2006668"/>
    <lineage>
        <taxon>Viruses</taxon>
        <taxon>Duplodnaviria</taxon>
        <taxon>Heunggongvirae</taxon>
        <taxon>Uroviricota</taxon>
        <taxon>Caudoviricetes</taxon>
        <taxon>Chimalliviridae</taxon>
        <taxon>Phabiovirus</taxon>
        <taxon>Phabiovirus phabio</taxon>
    </lineage>
</organism>
<sequence>MKLLKIEAWARQKFTAKLLELLESMDSKSERELVLWDREATDVMVSTPCRTFEIQYRPYGDKGKVHSVEIHYENYKEKFGTVIEHDISNMSTVQEQLNKYFGLLEE</sequence>
<reference evidence="1 2" key="1">
    <citation type="submission" date="2017-05" db="EMBL/GenBank/DDBJ databases">
        <authorList>
            <person name="Song R."/>
            <person name="Chenine A.L."/>
            <person name="Ruprecht R.M."/>
        </authorList>
    </citation>
    <scope>NUCLEOTIDE SEQUENCE [LARGE SCALE GENOMIC DNA]</scope>
</reference>
<dbReference type="EMBL" id="MF042360">
    <property type="protein sequence ID" value="ARV76659.1"/>
    <property type="molecule type" value="Genomic_DNA"/>
</dbReference>
<gene>
    <name evidence="1" type="ORF">PHABIO_28</name>
</gene>
<dbReference type="Proteomes" id="UP000225448">
    <property type="component" value="Segment"/>
</dbReference>
<evidence type="ECO:0000313" key="2">
    <source>
        <dbReference type="Proteomes" id="UP000225448"/>
    </source>
</evidence>
<keyword evidence="2" id="KW-1185">Reference proteome</keyword>
<name>A0A1Y0SYS2_9CAUD</name>